<dbReference type="AlphaFoldDB" id="A0A9W6RS42"/>
<evidence type="ECO:0000256" key="2">
    <source>
        <dbReference type="SAM" id="Phobius"/>
    </source>
</evidence>
<sequence>MRYPDTHTEEARGVRRGRRYAASLAINGAVPLPVYLLRRPDSPVTSTPWRSRCPFPSPVRSSGSRDVAGRTPSASSLWARAASR</sequence>
<accession>A0A9W6RS42</accession>
<name>A0A9W6RS42_9ACTN</name>
<gene>
    <name evidence="3" type="ORF">Airi01_090300</name>
</gene>
<feature type="transmembrane region" description="Helical" evidence="2">
    <location>
        <begin position="20"/>
        <end position="37"/>
    </location>
</feature>
<feature type="region of interest" description="Disordered" evidence="1">
    <location>
        <begin position="42"/>
        <end position="84"/>
    </location>
</feature>
<dbReference type="EMBL" id="BSTJ01000016">
    <property type="protein sequence ID" value="GLY80763.1"/>
    <property type="molecule type" value="Genomic_DNA"/>
</dbReference>
<dbReference type="Proteomes" id="UP001165135">
    <property type="component" value="Unassembled WGS sequence"/>
</dbReference>
<comment type="caution">
    <text evidence="3">The sequence shown here is derived from an EMBL/GenBank/DDBJ whole genome shotgun (WGS) entry which is preliminary data.</text>
</comment>
<protein>
    <submittedName>
        <fullName evidence="3">Uncharacterized protein</fullName>
    </submittedName>
</protein>
<feature type="compositionally biased region" description="Low complexity" evidence="1">
    <location>
        <begin position="73"/>
        <end position="84"/>
    </location>
</feature>
<proteinExistence type="predicted"/>
<reference evidence="3" key="1">
    <citation type="submission" date="2023-03" db="EMBL/GenBank/DDBJ databases">
        <title>Actinoallomurus iriomotensis NBRC 103681.</title>
        <authorList>
            <person name="Ichikawa N."/>
            <person name="Sato H."/>
            <person name="Tonouchi N."/>
        </authorList>
    </citation>
    <scope>NUCLEOTIDE SEQUENCE</scope>
    <source>
        <strain evidence="3">NBRC 103681</strain>
    </source>
</reference>
<keyword evidence="2" id="KW-1133">Transmembrane helix</keyword>
<organism evidence="3 4">
    <name type="scientific">Actinoallomurus iriomotensis</name>
    <dbReference type="NCBI Taxonomy" id="478107"/>
    <lineage>
        <taxon>Bacteria</taxon>
        <taxon>Bacillati</taxon>
        <taxon>Actinomycetota</taxon>
        <taxon>Actinomycetes</taxon>
        <taxon>Streptosporangiales</taxon>
        <taxon>Thermomonosporaceae</taxon>
        <taxon>Actinoallomurus</taxon>
    </lineage>
</organism>
<evidence type="ECO:0000256" key="1">
    <source>
        <dbReference type="SAM" id="MobiDB-lite"/>
    </source>
</evidence>
<evidence type="ECO:0000313" key="4">
    <source>
        <dbReference type="Proteomes" id="UP001165135"/>
    </source>
</evidence>
<evidence type="ECO:0000313" key="3">
    <source>
        <dbReference type="EMBL" id="GLY80763.1"/>
    </source>
</evidence>
<keyword evidence="2" id="KW-0812">Transmembrane</keyword>
<keyword evidence="2" id="KW-0472">Membrane</keyword>